<feature type="transmembrane region" description="Helical" evidence="8">
    <location>
        <begin position="66"/>
        <end position="82"/>
    </location>
</feature>
<keyword evidence="2 8" id="KW-0813">Transport</keyword>
<keyword evidence="8" id="KW-1003">Cell membrane</keyword>
<dbReference type="RefSeq" id="WP_321549609.1">
    <property type="nucleotide sequence ID" value="NZ_JAXIVS010000012.1"/>
</dbReference>
<comment type="subcellular location">
    <subcellularLocation>
        <location evidence="1">Membrane</location>
    </subcellularLocation>
</comment>
<dbReference type="Pfam" id="PF00584">
    <property type="entry name" value="SecE"/>
    <property type="match status" value="1"/>
</dbReference>
<keyword evidence="10" id="KW-1185">Reference proteome</keyword>
<dbReference type="InterPro" id="IPR038379">
    <property type="entry name" value="SecE_sf"/>
</dbReference>
<keyword evidence="4 8" id="KW-0653">Protein transport</keyword>
<feature type="transmembrane region" description="Helical" evidence="8">
    <location>
        <begin position="112"/>
        <end position="136"/>
    </location>
</feature>
<gene>
    <name evidence="8 9" type="primary">secE</name>
    <name evidence="9" type="ORF">SYV04_31165</name>
</gene>
<accession>A0ABU5HBQ0</accession>
<feature type="transmembrane region" description="Helical" evidence="8">
    <location>
        <begin position="21"/>
        <end position="46"/>
    </location>
</feature>
<evidence type="ECO:0000256" key="3">
    <source>
        <dbReference type="ARBA" id="ARBA00022692"/>
    </source>
</evidence>
<keyword evidence="5 8" id="KW-1133">Transmembrane helix</keyword>
<protein>
    <recommendedName>
        <fullName evidence="8">Protein translocase subunit SecE</fullName>
    </recommendedName>
</protein>
<reference evidence="9 10" key="1">
    <citation type="submission" date="2023-12" db="EMBL/GenBank/DDBJ databases">
        <title>the genome sequence of Hyalangium sp. s54d21.</title>
        <authorList>
            <person name="Zhang X."/>
        </authorList>
    </citation>
    <scope>NUCLEOTIDE SEQUENCE [LARGE SCALE GENOMIC DNA]</scope>
    <source>
        <strain evidence="10">s54d21</strain>
    </source>
</reference>
<keyword evidence="3 8" id="KW-0812">Transmembrane</keyword>
<evidence type="ECO:0000313" key="10">
    <source>
        <dbReference type="Proteomes" id="UP001291309"/>
    </source>
</evidence>
<evidence type="ECO:0000256" key="7">
    <source>
        <dbReference type="ARBA" id="ARBA00023136"/>
    </source>
</evidence>
<comment type="similarity">
    <text evidence="8">Belongs to the SecE/SEC61-gamma family.</text>
</comment>
<keyword evidence="7 8" id="KW-0472">Membrane</keyword>
<comment type="caution">
    <text evidence="9">The sequence shown here is derived from an EMBL/GenBank/DDBJ whole genome shotgun (WGS) entry which is preliminary data.</text>
</comment>
<evidence type="ECO:0000256" key="2">
    <source>
        <dbReference type="ARBA" id="ARBA00022448"/>
    </source>
</evidence>
<evidence type="ECO:0000256" key="1">
    <source>
        <dbReference type="ARBA" id="ARBA00004370"/>
    </source>
</evidence>
<evidence type="ECO:0000313" key="9">
    <source>
        <dbReference type="EMBL" id="MDY7230897.1"/>
    </source>
</evidence>
<comment type="caution">
    <text evidence="8">Lacks conserved residue(s) required for the propagation of feature annotation.</text>
</comment>
<evidence type="ECO:0000256" key="4">
    <source>
        <dbReference type="ARBA" id="ARBA00022927"/>
    </source>
</evidence>
<dbReference type="InterPro" id="IPR001901">
    <property type="entry name" value="Translocase_SecE/Sec61-g"/>
</dbReference>
<dbReference type="Proteomes" id="UP001291309">
    <property type="component" value="Unassembled WGS sequence"/>
</dbReference>
<evidence type="ECO:0000256" key="5">
    <source>
        <dbReference type="ARBA" id="ARBA00022989"/>
    </source>
</evidence>
<dbReference type="HAMAP" id="MF_00422">
    <property type="entry name" value="SecE"/>
    <property type="match status" value="1"/>
</dbReference>
<dbReference type="EMBL" id="JAXIVS010000012">
    <property type="protein sequence ID" value="MDY7230897.1"/>
    <property type="molecule type" value="Genomic_DNA"/>
</dbReference>
<dbReference type="Gene3D" id="1.20.5.1030">
    <property type="entry name" value="Preprotein translocase secy subunit"/>
    <property type="match status" value="1"/>
</dbReference>
<sequence>MATASEASQQANRSAMDPKRLVVIFLLLAGIVTALFFEHVLGLIWARFGWSDPVLIEGSSWRVSSLVGYVLTVGLAIATWFHPKSHALAIDIASELMKVTWPSWPETRTSTVAVVIASVVAAVILFFIDTIAYNLMVEWLPAVWGKL</sequence>
<proteinExistence type="inferred from homology"/>
<evidence type="ECO:0000256" key="8">
    <source>
        <dbReference type="HAMAP-Rule" id="MF_00422"/>
    </source>
</evidence>
<keyword evidence="6 8" id="KW-0811">Translocation</keyword>
<dbReference type="NCBIfam" id="TIGR00964">
    <property type="entry name" value="secE_bact"/>
    <property type="match status" value="1"/>
</dbReference>
<comment type="subunit">
    <text evidence="8">Component of the Sec protein translocase complex. Heterotrimer consisting of SecY, SecE and SecG subunits. The heterotrimers can form oligomers, although 1 heterotrimer is thought to be able to translocate proteins. Interacts with the ribosome. Interacts with SecDF, and other proteins may be involved. Interacts with SecA.</text>
</comment>
<dbReference type="InterPro" id="IPR005807">
    <property type="entry name" value="SecE_bac"/>
</dbReference>
<evidence type="ECO:0000256" key="6">
    <source>
        <dbReference type="ARBA" id="ARBA00023010"/>
    </source>
</evidence>
<name>A0ABU5HBQ0_9BACT</name>
<comment type="function">
    <text evidence="8">Essential subunit of the Sec protein translocation channel SecYEG. Clamps together the 2 halves of SecY. May contact the channel plug during translocation.</text>
</comment>
<organism evidence="9 10">
    <name type="scientific">Hyalangium rubrum</name>
    <dbReference type="NCBI Taxonomy" id="3103134"/>
    <lineage>
        <taxon>Bacteria</taxon>
        <taxon>Pseudomonadati</taxon>
        <taxon>Myxococcota</taxon>
        <taxon>Myxococcia</taxon>
        <taxon>Myxococcales</taxon>
        <taxon>Cystobacterineae</taxon>
        <taxon>Archangiaceae</taxon>
        <taxon>Hyalangium</taxon>
    </lineage>
</organism>